<gene>
    <name evidence="14" type="ORF">K4G66_17345</name>
</gene>
<dbReference type="EMBL" id="CP120682">
    <property type="protein sequence ID" value="WKN34146.1"/>
    <property type="molecule type" value="Genomic_DNA"/>
</dbReference>
<dbReference type="Pfam" id="PF22544">
    <property type="entry name" value="HYDIN_VesB_CFA65-like_Ig"/>
    <property type="match status" value="1"/>
</dbReference>
<dbReference type="PANTHER" id="PTHR43399:SF4">
    <property type="entry name" value="CELL WALL-ASSOCIATED PROTEASE"/>
    <property type="match status" value="1"/>
</dbReference>
<feature type="active site" description="Charge relay system" evidence="10">
    <location>
        <position position="237"/>
    </location>
</feature>
<keyword evidence="9" id="KW-0966">Cell projection</keyword>
<dbReference type="SUPFAM" id="SSF52743">
    <property type="entry name" value="Subtilisin-like"/>
    <property type="match status" value="1"/>
</dbReference>
<evidence type="ECO:0000256" key="9">
    <source>
        <dbReference type="ARBA" id="ARBA00023273"/>
    </source>
</evidence>
<evidence type="ECO:0000256" key="10">
    <source>
        <dbReference type="PROSITE-ProRule" id="PRU01240"/>
    </source>
</evidence>
<evidence type="ECO:0000313" key="14">
    <source>
        <dbReference type="EMBL" id="WKN34146.1"/>
    </source>
</evidence>
<evidence type="ECO:0000259" key="13">
    <source>
        <dbReference type="Pfam" id="PF22544"/>
    </source>
</evidence>
<dbReference type="Pfam" id="PF00082">
    <property type="entry name" value="Peptidase_S8"/>
    <property type="match status" value="1"/>
</dbReference>
<keyword evidence="6 10" id="KW-0378">Hydrolase</keyword>
<evidence type="ECO:0000256" key="2">
    <source>
        <dbReference type="ARBA" id="ARBA00004496"/>
    </source>
</evidence>
<organism evidence="14">
    <name type="scientific">Roseihalotalea indica</name>
    <dbReference type="NCBI Taxonomy" id="2867963"/>
    <lineage>
        <taxon>Bacteria</taxon>
        <taxon>Pseudomonadati</taxon>
        <taxon>Bacteroidota</taxon>
        <taxon>Cytophagia</taxon>
        <taxon>Cytophagales</taxon>
        <taxon>Catalimonadaceae</taxon>
        <taxon>Roseihalotalea</taxon>
    </lineage>
</organism>
<dbReference type="InterPro" id="IPR022398">
    <property type="entry name" value="Peptidase_S8_His-AS"/>
</dbReference>
<feature type="active site" description="Charge relay system" evidence="10">
    <location>
        <position position="182"/>
    </location>
</feature>
<keyword evidence="4" id="KW-0963">Cytoplasm</keyword>
<comment type="subcellular location">
    <subcellularLocation>
        <location evidence="1">Cell projection</location>
        <location evidence="1">Cilium</location>
    </subcellularLocation>
    <subcellularLocation>
        <location evidence="2">Cytoplasm</location>
    </subcellularLocation>
</comment>
<feature type="active site" description="Charge relay system" evidence="10">
    <location>
        <position position="416"/>
    </location>
</feature>
<dbReference type="InterPro" id="IPR034204">
    <property type="entry name" value="PfSUB1-like_cat_dom"/>
</dbReference>
<reference evidence="14" key="1">
    <citation type="journal article" date="2023" name="Comput. Struct. Biotechnol. J.">
        <title>Discovery of a novel marine Bacteroidetes with a rich repertoire of carbohydrate-active enzymes.</title>
        <authorList>
            <person name="Chen B."/>
            <person name="Liu G."/>
            <person name="Chen Q."/>
            <person name="Wang H."/>
            <person name="Liu L."/>
            <person name="Tang K."/>
        </authorList>
    </citation>
    <scope>NUCLEOTIDE SEQUENCE</scope>
    <source>
        <strain evidence="14">TK19036</strain>
    </source>
</reference>
<dbReference type="PANTHER" id="PTHR43399">
    <property type="entry name" value="SUBTILISIN-RELATED"/>
    <property type="match status" value="1"/>
</dbReference>
<evidence type="ECO:0000256" key="3">
    <source>
        <dbReference type="ARBA" id="ARBA00011073"/>
    </source>
</evidence>
<proteinExistence type="inferred from homology"/>
<reference evidence="14" key="2">
    <citation type="journal article" date="2024" name="Antonie Van Leeuwenhoek">
        <title>Roseihalotalea indica gen. nov., sp. nov., a halophilic Bacteroidetes from mesopelagic Southwest Indian Ocean with higher carbohydrate metabolic potential.</title>
        <authorList>
            <person name="Chen B."/>
            <person name="Zhang M."/>
            <person name="Lin D."/>
            <person name="Ye J."/>
            <person name="Tang K."/>
        </authorList>
    </citation>
    <scope>NUCLEOTIDE SEQUENCE</scope>
    <source>
        <strain evidence="14">TK19036</strain>
    </source>
</reference>
<dbReference type="Pfam" id="PF18962">
    <property type="entry name" value="Por_Secre_tail"/>
    <property type="match status" value="1"/>
</dbReference>
<keyword evidence="5 10" id="KW-0645">Protease</keyword>
<accession>A0AA49GI83</accession>
<dbReference type="Gene3D" id="2.60.40.10">
    <property type="entry name" value="Immunoglobulins"/>
    <property type="match status" value="4"/>
</dbReference>
<keyword evidence="8" id="KW-0969">Cilium</keyword>
<dbReference type="InterPro" id="IPR015500">
    <property type="entry name" value="Peptidase_S8_subtilisin-rel"/>
</dbReference>
<dbReference type="InterPro" id="IPR053879">
    <property type="entry name" value="HYDIN_VesB_CFA65-like_Ig"/>
</dbReference>
<evidence type="ECO:0000256" key="4">
    <source>
        <dbReference type="ARBA" id="ARBA00022490"/>
    </source>
</evidence>
<dbReference type="InterPro" id="IPR023828">
    <property type="entry name" value="Peptidase_S8_Ser-AS"/>
</dbReference>
<dbReference type="InterPro" id="IPR013783">
    <property type="entry name" value="Ig-like_fold"/>
</dbReference>
<dbReference type="GO" id="GO:0004252">
    <property type="term" value="F:serine-type endopeptidase activity"/>
    <property type="evidence" value="ECO:0007669"/>
    <property type="project" value="UniProtKB-UniRule"/>
</dbReference>
<evidence type="ECO:0000256" key="5">
    <source>
        <dbReference type="ARBA" id="ARBA00022670"/>
    </source>
</evidence>
<dbReference type="GO" id="GO:0006508">
    <property type="term" value="P:proteolysis"/>
    <property type="evidence" value="ECO:0007669"/>
    <property type="project" value="UniProtKB-KW"/>
</dbReference>
<dbReference type="PROSITE" id="PS00138">
    <property type="entry name" value="SUBTILASE_SER"/>
    <property type="match status" value="1"/>
</dbReference>
<dbReference type="Gene3D" id="3.40.50.200">
    <property type="entry name" value="Peptidase S8/S53 domain"/>
    <property type="match status" value="1"/>
</dbReference>
<dbReference type="NCBIfam" id="NF012200">
    <property type="entry name" value="choice_anch_D"/>
    <property type="match status" value="1"/>
</dbReference>
<protein>
    <submittedName>
        <fullName evidence="14">S8 family serine peptidase</fullName>
    </submittedName>
</protein>
<evidence type="ECO:0000256" key="1">
    <source>
        <dbReference type="ARBA" id="ARBA00004138"/>
    </source>
</evidence>
<dbReference type="InterPro" id="IPR051048">
    <property type="entry name" value="Peptidase_S8/S53_subtilisin"/>
</dbReference>
<evidence type="ECO:0000259" key="12">
    <source>
        <dbReference type="Pfam" id="PF18962"/>
    </source>
</evidence>
<evidence type="ECO:0000256" key="7">
    <source>
        <dbReference type="ARBA" id="ARBA00022825"/>
    </source>
</evidence>
<evidence type="ECO:0000259" key="11">
    <source>
        <dbReference type="Pfam" id="PF00082"/>
    </source>
</evidence>
<sequence length="1282" mass="139744">MLIFFCWVAGQSAQAQSDSLLQHKIWVKLNSPLPSDLHSQSNLETGKTSFDQLSQGCGVVRIQRVFAPTQKFEKAHRQYGLDLWYEVQFVDTLTTAVHELASLFCKNQWVTTAEAIPVRTHFYSTKASDELDTIGWNDPRYKEQWHYNNTGQSDGTPGADIHLSSAWPINNGDSSVIVAIIDGGIDVKHEDLKGAMWVNQGEQQGTPLVDDDGNGYVDDIYGYGFGDKRSEIHSDRHGTHVAGTIGAINNNKVGVSGVAGGDGKHPGVRLMSCAAFGIYGQGGFPEAFVYAADNGAVIAQNSWGGGGKSQILEDAIRYFTERAGYDNTDEKFEQRIQTGPMAGGLVVFAAGNNSSDRKKIAYPASLESVLTVAALDHKDIKSGFSNYGDWVDIAAPGSEILSTLPGNSYGYLSGTSMACPHVSGVAALAVSRFKRTGFTSEHLRRMLLAGVDNIDAVNPSLEGQLGSGRVNAYRVLSSDTKLPPAAVADLAQTEVTFHSALFTLTATGADGALGSAAQYDLRFSTKPINKDNFAEAQQAFVSRLPLPSGSSDTLEVTGLQANTTYYFALKVIDLLNYSSALSNIVTVKTLEPPYIQVQPKVLAATVEARTSLIDTLVIDNSQGKSPLTFNIAMDSADASLEWFHWSLDSGVVAAGKSLIVRVVWDTRRLYAGDYEATLVVTSNDPENPTVEVPLRLTVTGTPALSVSASTLNYGNVYLTFSHKGLLEIRNVGTDTLNIESIEANTRVFQSDTSVFNIPPGEQRTVTITFTPETEGEYSNALTIHSNDPENDSYIVGLKAQALVPPPLLTTPEKIQQEIEQGKSYQRNIRLQNTSFTDTLFWNVEEDTPGWLSLSGYSGMLEPRAKSQLMLTLSAENVEIGSYSTEISFQVSDDDVEALPVFLDVVPLNLPPIWTDSLLDFSVRIEEAEVEINLANYISDPEQDILRFNFQLKEPGKAIVRTENGSLIIQPQALGSFQGSLTATDEKGNQATVSVSIEVLPTNRTPQPVSEIIAMTMRLSDQPFTIDLDSLFLDPDGDFLLYSFARPFSSPDDLVALQDSVVNLHIENQMLIGQTRALGQGKVLIYAYDPSGEYATTRLDFSVLPPNHAPLVQQTIDSQQLIEQEQFTLNLSALFRDPDEDTLIYQVAVDDTTVAQAAVKSGMLSITALAIGETMVTVTAWDEAGERVSHSFNIIVARVTAVVPSQEEALQLYPNPASEWVHIIYPNVQKVQVYDTQGTMLYEARATMTGSIHFSVASLPRGVYQVVVFTQHGPVHRTSMIRE</sequence>
<feature type="domain" description="HYDIN/VesB/CFA65-like Ig-like" evidence="13">
    <location>
        <begin position="702"/>
        <end position="792"/>
    </location>
</feature>
<feature type="domain" description="Secretion system C-terminal sorting" evidence="12">
    <location>
        <begin position="1211"/>
        <end position="1272"/>
    </location>
</feature>
<feature type="domain" description="Peptidase S8/S53" evidence="11">
    <location>
        <begin position="174"/>
        <end position="450"/>
    </location>
</feature>
<dbReference type="GO" id="GO:0005737">
    <property type="term" value="C:cytoplasm"/>
    <property type="evidence" value="ECO:0007669"/>
    <property type="project" value="UniProtKB-SubCell"/>
</dbReference>
<dbReference type="CDD" id="cd07473">
    <property type="entry name" value="Peptidases_S8_Subtilisin_like"/>
    <property type="match status" value="1"/>
</dbReference>
<dbReference type="PRINTS" id="PR00723">
    <property type="entry name" value="SUBTILISIN"/>
</dbReference>
<comment type="similarity">
    <text evidence="3 10">Belongs to the peptidase S8 family.</text>
</comment>
<dbReference type="InterPro" id="IPR000209">
    <property type="entry name" value="Peptidase_S8/S53_dom"/>
</dbReference>
<evidence type="ECO:0000256" key="8">
    <source>
        <dbReference type="ARBA" id="ARBA00023069"/>
    </source>
</evidence>
<dbReference type="PROSITE" id="PS51892">
    <property type="entry name" value="SUBTILASE"/>
    <property type="match status" value="1"/>
</dbReference>
<dbReference type="InterPro" id="IPR026444">
    <property type="entry name" value="Secre_tail"/>
</dbReference>
<evidence type="ECO:0000256" key="6">
    <source>
        <dbReference type="ARBA" id="ARBA00022801"/>
    </source>
</evidence>
<dbReference type="InterPro" id="IPR036852">
    <property type="entry name" value="Peptidase_S8/S53_dom_sf"/>
</dbReference>
<name>A0AA49GI83_9BACT</name>
<dbReference type="NCBIfam" id="TIGR04183">
    <property type="entry name" value="Por_Secre_tail"/>
    <property type="match status" value="1"/>
</dbReference>
<keyword evidence="7 10" id="KW-0720">Serine protease</keyword>
<dbReference type="PROSITE" id="PS00137">
    <property type="entry name" value="SUBTILASE_HIS"/>
    <property type="match status" value="1"/>
</dbReference>